<comment type="caution">
    <text evidence="1">The sequence shown here is derived from an EMBL/GenBank/DDBJ whole genome shotgun (WGS) entry which is preliminary data.</text>
</comment>
<evidence type="ECO:0000313" key="2">
    <source>
        <dbReference type="Proteomes" id="UP000632849"/>
    </source>
</evidence>
<evidence type="ECO:0000313" key="1">
    <source>
        <dbReference type="EMBL" id="GHG28977.1"/>
    </source>
</evidence>
<accession>A0A919BY77</accession>
<organism evidence="1 2">
    <name type="scientific">Streptomyces filamentosus</name>
    <name type="common">Streptomyces roseosporus</name>
    <dbReference type="NCBI Taxonomy" id="67294"/>
    <lineage>
        <taxon>Bacteria</taxon>
        <taxon>Bacillati</taxon>
        <taxon>Actinomycetota</taxon>
        <taxon>Actinomycetes</taxon>
        <taxon>Kitasatosporales</taxon>
        <taxon>Streptomycetaceae</taxon>
        <taxon>Streptomyces</taxon>
    </lineage>
</organism>
<reference evidence="1" key="2">
    <citation type="submission" date="2020-09" db="EMBL/GenBank/DDBJ databases">
        <authorList>
            <person name="Sun Q."/>
            <person name="Ohkuma M."/>
        </authorList>
    </citation>
    <scope>NUCLEOTIDE SEQUENCE</scope>
    <source>
        <strain evidence="1">JCM 4122</strain>
    </source>
</reference>
<sequence length="70" mass="7471">MISCICGADLVVEARFRAASVLRDCCGAAAWASGLVSTVIGPALLRRVVTGHGGMPDRSMRRVGRRNGRW</sequence>
<keyword evidence="2" id="KW-1185">Reference proteome</keyword>
<reference evidence="1" key="1">
    <citation type="journal article" date="2014" name="Int. J. Syst. Evol. Microbiol.">
        <title>Complete genome sequence of Corynebacterium casei LMG S-19264T (=DSM 44701T), isolated from a smear-ripened cheese.</title>
        <authorList>
            <consortium name="US DOE Joint Genome Institute (JGI-PGF)"/>
            <person name="Walter F."/>
            <person name="Albersmeier A."/>
            <person name="Kalinowski J."/>
            <person name="Ruckert C."/>
        </authorList>
    </citation>
    <scope>NUCLEOTIDE SEQUENCE</scope>
    <source>
        <strain evidence="1">JCM 4122</strain>
    </source>
</reference>
<name>A0A919BY77_STRFL</name>
<proteinExistence type="predicted"/>
<gene>
    <name evidence="1" type="ORF">GCM10017667_77930</name>
</gene>
<protein>
    <submittedName>
        <fullName evidence="1">Uncharacterized protein</fullName>
    </submittedName>
</protein>
<dbReference type="AlphaFoldDB" id="A0A919BY77"/>
<dbReference type="Proteomes" id="UP000632849">
    <property type="component" value="Unassembled WGS sequence"/>
</dbReference>
<dbReference type="EMBL" id="BNBE01000004">
    <property type="protein sequence ID" value="GHG28977.1"/>
    <property type="molecule type" value="Genomic_DNA"/>
</dbReference>